<feature type="transmembrane region" description="Helical" evidence="2">
    <location>
        <begin position="146"/>
        <end position="166"/>
    </location>
</feature>
<keyword evidence="4" id="KW-1185">Reference proteome</keyword>
<name>A0AAW1T017_9CHLO</name>
<evidence type="ECO:0000256" key="1">
    <source>
        <dbReference type="SAM" id="MobiDB-lite"/>
    </source>
</evidence>
<feature type="region of interest" description="Disordered" evidence="1">
    <location>
        <begin position="261"/>
        <end position="287"/>
    </location>
</feature>
<accession>A0AAW1T017</accession>
<dbReference type="Proteomes" id="UP001485043">
    <property type="component" value="Unassembled WGS sequence"/>
</dbReference>
<gene>
    <name evidence="3" type="ORF">WJX84_001373</name>
</gene>
<keyword evidence="2" id="KW-0472">Membrane</keyword>
<keyword evidence="2" id="KW-0812">Transmembrane</keyword>
<evidence type="ECO:0000256" key="2">
    <source>
        <dbReference type="SAM" id="Phobius"/>
    </source>
</evidence>
<evidence type="ECO:0000313" key="4">
    <source>
        <dbReference type="Proteomes" id="UP001485043"/>
    </source>
</evidence>
<feature type="region of interest" description="Disordered" evidence="1">
    <location>
        <begin position="181"/>
        <end position="248"/>
    </location>
</feature>
<evidence type="ECO:0000313" key="3">
    <source>
        <dbReference type="EMBL" id="KAK9862237.1"/>
    </source>
</evidence>
<organism evidence="3 4">
    <name type="scientific">Apatococcus fuscideae</name>
    <dbReference type="NCBI Taxonomy" id="2026836"/>
    <lineage>
        <taxon>Eukaryota</taxon>
        <taxon>Viridiplantae</taxon>
        <taxon>Chlorophyta</taxon>
        <taxon>core chlorophytes</taxon>
        <taxon>Trebouxiophyceae</taxon>
        <taxon>Chlorellales</taxon>
        <taxon>Chlorellaceae</taxon>
        <taxon>Apatococcus</taxon>
    </lineage>
</organism>
<sequence>MSDDAEKSHGSHQPLLGEEIIDIRGEDRLEQPSREASRLLGRQRSEQSIPSSWRDLNRSQSTFSRRKQFRKSQSGTNGASSKGASTPAQADGTPADAELDAQEDLVQDAVQMAAQEAMADVVAEAVQEAVAQAIEETVRFDVRANFYTLIAITGVILYWRGIWTLWDYCFGMRLERTFGGQKAAPPVPEPVSGPHSAAAAELSQALDKAQGAPAETLSDTEPARRHVRSKRKLDQVAAAPEANTPQARRRVTFAKGPFAERYGTRDGHARREGTTAPQRRQLGSPWPIDLTPANVRLLEVELQGSCAWSLERLKRRAGLLPPIKRARIYATQLAASHGSAISPTAGRCFAGAVFKAHRAIPSHANGRGCPAIAASSGPRTTESAPLSSRLLVKPRAPGRPLGKSMLRCGSLYDKSFRPTTRMLRTLGPGPTL</sequence>
<feature type="compositionally biased region" description="Basic and acidic residues" evidence="1">
    <location>
        <begin position="262"/>
        <end position="273"/>
    </location>
</feature>
<dbReference type="EMBL" id="JALJOV010000634">
    <property type="protein sequence ID" value="KAK9862237.1"/>
    <property type="molecule type" value="Genomic_DNA"/>
</dbReference>
<feature type="region of interest" description="Disordered" evidence="1">
    <location>
        <begin position="1"/>
        <end position="95"/>
    </location>
</feature>
<feature type="compositionally biased region" description="Polar residues" evidence="1">
    <location>
        <begin position="71"/>
        <end position="88"/>
    </location>
</feature>
<proteinExistence type="predicted"/>
<reference evidence="3 4" key="1">
    <citation type="journal article" date="2024" name="Nat. Commun.">
        <title>Phylogenomics reveals the evolutionary origins of lichenization in chlorophyte algae.</title>
        <authorList>
            <person name="Puginier C."/>
            <person name="Libourel C."/>
            <person name="Otte J."/>
            <person name="Skaloud P."/>
            <person name="Haon M."/>
            <person name="Grisel S."/>
            <person name="Petersen M."/>
            <person name="Berrin J.G."/>
            <person name="Delaux P.M."/>
            <person name="Dal Grande F."/>
            <person name="Keller J."/>
        </authorList>
    </citation>
    <scope>NUCLEOTIDE SEQUENCE [LARGE SCALE GENOMIC DNA]</scope>
    <source>
        <strain evidence="3 4">SAG 2523</strain>
    </source>
</reference>
<feature type="compositionally biased region" description="Basic and acidic residues" evidence="1">
    <location>
        <begin position="21"/>
        <end position="37"/>
    </location>
</feature>
<comment type="caution">
    <text evidence="3">The sequence shown here is derived from an EMBL/GenBank/DDBJ whole genome shotgun (WGS) entry which is preliminary data.</text>
</comment>
<protein>
    <submittedName>
        <fullName evidence="3">Uncharacterized protein</fullName>
    </submittedName>
</protein>
<dbReference type="AlphaFoldDB" id="A0AAW1T017"/>
<keyword evidence="2" id="KW-1133">Transmembrane helix</keyword>